<feature type="compositionally biased region" description="Acidic residues" evidence="1">
    <location>
        <begin position="511"/>
        <end position="534"/>
    </location>
</feature>
<name>A0A0A1UHK0_9AGAM</name>
<dbReference type="AlphaFoldDB" id="A0A0A1UHK0"/>
<feature type="region of interest" description="Disordered" evidence="1">
    <location>
        <begin position="499"/>
        <end position="627"/>
    </location>
</feature>
<evidence type="ECO:0000259" key="2">
    <source>
        <dbReference type="Pfam" id="PF20149"/>
    </source>
</evidence>
<gene>
    <name evidence="3" type="ORF">RSOL_245920</name>
</gene>
<accession>A0A0A1UHK0</accession>
<sequence>MDIGTLAEKDSIKPAVLSNERGTLVLASTLDPFNFNKLLKNLPLPFACEIPKPIDPTPLPPPIYQVELNDESKADFSNLKGAAHSKARRKQDAPTLGMIRDCDRGVVSMACNEFEISIYTICAFPNEEEEYALAVRANLIACRKLIQSYAVPRDSVYSRMLSPRIGPACNRILKCNLHSSLLDVYGIKLGASEQAVSMVRQDISDLLGGAMVFPIENGQILLDKPYQNPNFDIILQAMLFASPQSKGCKYPQSFKVVSIPLMALLATSLHKMLQAYSTGQFQISTNNNFASITYRPIYRGHIVKIKDLVEKDVGQLRQHLRDMVTRAKGQHKDAITCAESAALAQSNQPIPSVISASAVANFARRTASIHSTPSVSNSASPSFIIPPTEAVLAPSGRDATMMGIVMNLSKPEKARLLRLLLLDSNQPPSQSPEPWDGMGTSFYQDVLAATGDGSSDSEVEAGRAGVLLTKEQRTSVLRANMGDGSESGSELQVLEGGTQVEAADGGLGSEVESEADVEMEGENTQDADPTETEDTGNGKGSDDGDDDEDDDEDDEDDEDDDGEEVTSDANNDVAALKSRPFFPAPESLSASSDDGSSSDGDGDGTTGAVLASYDGDTTMQSVDADDD</sequence>
<proteinExistence type="predicted"/>
<feature type="compositionally biased region" description="Acidic residues" evidence="1">
    <location>
        <begin position="543"/>
        <end position="566"/>
    </location>
</feature>
<evidence type="ECO:0000313" key="3">
    <source>
        <dbReference type="EMBL" id="EUC58279.1"/>
    </source>
</evidence>
<reference evidence="4" key="1">
    <citation type="journal article" date="2014" name="Genome Announc.">
        <title>Draft genome sequence of the plant-pathogenic soil fungus Rhizoctonia solani anastomosis group 3 strain Rhs1AP.</title>
        <authorList>
            <person name="Cubeta M.A."/>
            <person name="Thomas E."/>
            <person name="Dean R.A."/>
            <person name="Jabaji S."/>
            <person name="Neate S.M."/>
            <person name="Tavantzis S."/>
            <person name="Toda T."/>
            <person name="Vilgalys R."/>
            <person name="Bharathan N."/>
            <person name="Fedorova-Abrams N."/>
            <person name="Pakala S.B."/>
            <person name="Pakala S.M."/>
            <person name="Zafar N."/>
            <person name="Joardar V."/>
            <person name="Losada L."/>
            <person name="Nierman W.C."/>
        </authorList>
    </citation>
    <scope>NUCLEOTIDE SEQUENCE [LARGE SCALE GENOMIC DNA]</scope>
    <source>
        <strain evidence="4">AG-3</strain>
    </source>
</reference>
<dbReference type="EMBL" id="JATN01000321">
    <property type="protein sequence ID" value="EUC58279.1"/>
    <property type="molecule type" value="Genomic_DNA"/>
</dbReference>
<evidence type="ECO:0000256" key="1">
    <source>
        <dbReference type="SAM" id="MobiDB-lite"/>
    </source>
</evidence>
<dbReference type="Proteomes" id="UP000030108">
    <property type="component" value="Unassembled WGS sequence"/>
</dbReference>
<dbReference type="Pfam" id="PF20149">
    <property type="entry name" value="DUF6532"/>
    <property type="match status" value="1"/>
</dbReference>
<evidence type="ECO:0000313" key="4">
    <source>
        <dbReference type="Proteomes" id="UP000030108"/>
    </source>
</evidence>
<feature type="domain" description="DUF6532" evidence="2">
    <location>
        <begin position="110"/>
        <end position="307"/>
    </location>
</feature>
<feature type="non-terminal residue" evidence="3">
    <location>
        <position position="627"/>
    </location>
</feature>
<comment type="caution">
    <text evidence="3">The sequence shown here is derived from an EMBL/GenBank/DDBJ whole genome shotgun (WGS) entry which is preliminary data.</text>
</comment>
<protein>
    <recommendedName>
        <fullName evidence="2">DUF6532 domain-containing protein</fullName>
    </recommendedName>
</protein>
<organism evidence="3 4">
    <name type="scientific">Rhizoctonia solani AG-3 Rhs1AP</name>
    <dbReference type="NCBI Taxonomy" id="1086054"/>
    <lineage>
        <taxon>Eukaryota</taxon>
        <taxon>Fungi</taxon>
        <taxon>Dikarya</taxon>
        <taxon>Basidiomycota</taxon>
        <taxon>Agaricomycotina</taxon>
        <taxon>Agaricomycetes</taxon>
        <taxon>Cantharellales</taxon>
        <taxon>Ceratobasidiaceae</taxon>
        <taxon>Rhizoctonia</taxon>
    </lineage>
</organism>
<dbReference type="InterPro" id="IPR045341">
    <property type="entry name" value="DUF6532"/>
</dbReference>